<keyword evidence="2" id="KW-1185">Reference proteome</keyword>
<evidence type="ECO:0008006" key="3">
    <source>
        <dbReference type="Google" id="ProtNLM"/>
    </source>
</evidence>
<proteinExistence type="predicted"/>
<accession>A0A8K0RHL2</accession>
<dbReference type="AlphaFoldDB" id="A0A8K0RHL2"/>
<evidence type="ECO:0000313" key="2">
    <source>
        <dbReference type="Proteomes" id="UP000813461"/>
    </source>
</evidence>
<feature type="non-terminal residue" evidence="1">
    <location>
        <position position="1"/>
    </location>
</feature>
<sequence>MEISVHKSHFLRLPAELRNRIYEHAVAIQSIAEDGRLSYLPLAQVCRQLRTEFYPMCLQAPIILDWKHLPGYLATFYSSIYEPSRPSRYCPSSITVLADGCLKQGVWAKVDFISIVRMAHTRSDFSCTFTYGDAGWGSESGSDDDASEYTDEEKSYIEDDNDRLQKCIFNENSQWRHDVADGTIMHIFMDYVGSAEISLMNIVVSDNFETSWSIFDETEEYLERVGLDKVYDHMLDVHVSRESATS</sequence>
<reference evidence="1" key="1">
    <citation type="journal article" date="2021" name="Nat. Commun.">
        <title>Genetic determinants of endophytism in the Arabidopsis root mycobiome.</title>
        <authorList>
            <person name="Mesny F."/>
            <person name="Miyauchi S."/>
            <person name="Thiergart T."/>
            <person name="Pickel B."/>
            <person name="Atanasova L."/>
            <person name="Karlsson M."/>
            <person name="Huettel B."/>
            <person name="Barry K.W."/>
            <person name="Haridas S."/>
            <person name="Chen C."/>
            <person name="Bauer D."/>
            <person name="Andreopoulos W."/>
            <person name="Pangilinan J."/>
            <person name="LaButti K."/>
            <person name="Riley R."/>
            <person name="Lipzen A."/>
            <person name="Clum A."/>
            <person name="Drula E."/>
            <person name="Henrissat B."/>
            <person name="Kohler A."/>
            <person name="Grigoriev I.V."/>
            <person name="Martin F.M."/>
            <person name="Hacquard S."/>
        </authorList>
    </citation>
    <scope>NUCLEOTIDE SEQUENCE</scope>
    <source>
        <strain evidence="1">MPI-SDFR-AT-0120</strain>
    </source>
</reference>
<dbReference type="Proteomes" id="UP000813461">
    <property type="component" value="Unassembled WGS sequence"/>
</dbReference>
<protein>
    <recommendedName>
        <fullName evidence="3">F-box domain-containing protein</fullName>
    </recommendedName>
</protein>
<dbReference type="EMBL" id="JAGMVJ010000002">
    <property type="protein sequence ID" value="KAH7093446.1"/>
    <property type="molecule type" value="Genomic_DNA"/>
</dbReference>
<dbReference type="OrthoDB" id="3821607at2759"/>
<comment type="caution">
    <text evidence="1">The sequence shown here is derived from an EMBL/GenBank/DDBJ whole genome shotgun (WGS) entry which is preliminary data.</text>
</comment>
<organism evidence="1 2">
    <name type="scientific">Paraphoma chrysanthemicola</name>
    <dbReference type="NCBI Taxonomy" id="798071"/>
    <lineage>
        <taxon>Eukaryota</taxon>
        <taxon>Fungi</taxon>
        <taxon>Dikarya</taxon>
        <taxon>Ascomycota</taxon>
        <taxon>Pezizomycotina</taxon>
        <taxon>Dothideomycetes</taxon>
        <taxon>Pleosporomycetidae</taxon>
        <taxon>Pleosporales</taxon>
        <taxon>Pleosporineae</taxon>
        <taxon>Phaeosphaeriaceae</taxon>
        <taxon>Paraphoma</taxon>
    </lineage>
</organism>
<evidence type="ECO:0000313" key="1">
    <source>
        <dbReference type="EMBL" id="KAH7093446.1"/>
    </source>
</evidence>
<gene>
    <name evidence="1" type="ORF">FB567DRAFT_515366</name>
</gene>
<name>A0A8K0RHL2_9PLEO</name>